<comment type="caution">
    <text evidence="2">The sequence shown here is derived from an EMBL/GenBank/DDBJ whole genome shotgun (WGS) entry which is preliminary data.</text>
</comment>
<dbReference type="AlphaFoldDB" id="X1S6N1"/>
<dbReference type="EMBL" id="BARW01022728">
    <property type="protein sequence ID" value="GAI88553.1"/>
    <property type="molecule type" value="Genomic_DNA"/>
</dbReference>
<proteinExistence type="predicted"/>
<reference evidence="2" key="1">
    <citation type="journal article" date="2014" name="Front. Microbiol.">
        <title>High frequency of phylogenetically diverse reductive dehalogenase-homologous genes in deep subseafloor sedimentary metagenomes.</title>
        <authorList>
            <person name="Kawai M."/>
            <person name="Futagami T."/>
            <person name="Toyoda A."/>
            <person name="Takaki Y."/>
            <person name="Nishi S."/>
            <person name="Hori S."/>
            <person name="Arai W."/>
            <person name="Tsubouchi T."/>
            <person name="Morono Y."/>
            <person name="Uchiyama I."/>
            <person name="Ito T."/>
            <person name="Fujiyama A."/>
            <person name="Inagaki F."/>
            <person name="Takami H."/>
        </authorList>
    </citation>
    <scope>NUCLEOTIDE SEQUENCE</scope>
    <source>
        <strain evidence="2">Expedition CK06-06</strain>
    </source>
</reference>
<organism evidence="2">
    <name type="scientific">marine sediment metagenome</name>
    <dbReference type="NCBI Taxonomy" id="412755"/>
    <lineage>
        <taxon>unclassified sequences</taxon>
        <taxon>metagenomes</taxon>
        <taxon>ecological metagenomes</taxon>
    </lineage>
</organism>
<accession>X1S6N1</accession>
<name>X1S6N1_9ZZZZ</name>
<evidence type="ECO:0000313" key="2">
    <source>
        <dbReference type="EMBL" id="GAI88553.1"/>
    </source>
</evidence>
<protein>
    <submittedName>
        <fullName evidence="2">Uncharacterized protein</fullName>
    </submittedName>
</protein>
<feature type="region of interest" description="Disordered" evidence="1">
    <location>
        <begin position="1"/>
        <end position="24"/>
    </location>
</feature>
<evidence type="ECO:0000256" key="1">
    <source>
        <dbReference type="SAM" id="MobiDB-lite"/>
    </source>
</evidence>
<gene>
    <name evidence="2" type="ORF">S12H4_37845</name>
</gene>
<sequence length="101" mass="11258">MKEWGIPVRPKTTPRTERHSAKRTATITQKNLKTLEQIKDLPQRELYLEDSVSDIDCHRLSRDDAQAELAQGGYEAAELSFKANGIGLEVTDIVGVSISGY</sequence>